<reference evidence="4 5" key="1">
    <citation type="submission" date="2019-08" db="EMBL/GenBank/DDBJ databases">
        <title>Lentzea from Indian Himalayas.</title>
        <authorList>
            <person name="Mandal S."/>
            <person name="Mallick Gupta A."/>
            <person name="Maiti P.K."/>
            <person name="Sarkar J."/>
            <person name="Mandal S."/>
        </authorList>
    </citation>
    <scope>NUCLEOTIDE SEQUENCE [LARGE SCALE GENOMIC DNA]</scope>
    <source>
        <strain evidence="4 5">PSKA42</strain>
    </source>
</reference>
<feature type="region of interest" description="Disordered" evidence="2">
    <location>
        <begin position="630"/>
        <end position="718"/>
    </location>
</feature>
<dbReference type="Pfam" id="PF00176">
    <property type="entry name" value="SNF2-rel_dom"/>
    <property type="match status" value="1"/>
</dbReference>
<dbReference type="CDD" id="cd18793">
    <property type="entry name" value="SF2_C_SNF"/>
    <property type="match status" value="1"/>
</dbReference>
<dbReference type="InterPro" id="IPR001650">
    <property type="entry name" value="Helicase_C-like"/>
</dbReference>
<name>A0ABX1FNX0_9PSEU</name>
<evidence type="ECO:0000313" key="5">
    <source>
        <dbReference type="Proteomes" id="UP001515943"/>
    </source>
</evidence>
<gene>
    <name evidence="4" type="ORF">FXN61_29505</name>
</gene>
<dbReference type="SUPFAM" id="SSF47794">
    <property type="entry name" value="Rad51 N-terminal domain-like"/>
    <property type="match status" value="1"/>
</dbReference>
<dbReference type="Gene3D" id="3.40.50.300">
    <property type="entry name" value="P-loop containing nucleotide triphosphate hydrolases"/>
    <property type="match status" value="1"/>
</dbReference>
<dbReference type="Pfam" id="PF00271">
    <property type="entry name" value="Helicase_C"/>
    <property type="match status" value="1"/>
</dbReference>
<evidence type="ECO:0000256" key="2">
    <source>
        <dbReference type="SAM" id="MobiDB-lite"/>
    </source>
</evidence>
<dbReference type="Gene3D" id="1.10.150.20">
    <property type="entry name" value="5' to 3' exonuclease, C-terminal subdomain"/>
    <property type="match status" value="1"/>
</dbReference>
<keyword evidence="1" id="KW-0378">Hydrolase</keyword>
<organism evidence="4 5">
    <name type="scientific">Lentzea indica</name>
    <dbReference type="NCBI Taxonomy" id="2604800"/>
    <lineage>
        <taxon>Bacteria</taxon>
        <taxon>Bacillati</taxon>
        <taxon>Actinomycetota</taxon>
        <taxon>Actinomycetes</taxon>
        <taxon>Pseudonocardiales</taxon>
        <taxon>Pseudonocardiaceae</taxon>
        <taxon>Lentzea</taxon>
    </lineage>
</organism>
<dbReference type="PROSITE" id="PS51192">
    <property type="entry name" value="HELICASE_ATP_BIND_1"/>
    <property type="match status" value="1"/>
</dbReference>
<dbReference type="InterPro" id="IPR027417">
    <property type="entry name" value="P-loop_NTPase"/>
</dbReference>
<evidence type="ECO:0000313" key="4">
    <source>
        <dbReference type="EMBL" id="NKE60704.1"/>
    </source>
</evidence>
<comment type="caution">
    <text evidence="4">The sequence shown here is derived from an EMBL/GenBank/DDBJ whole genome shotgun (WGS) entry which is preliminary data.</text>
</comment>
<sequence>MDDSSKVGRHARAVLAAAKAFRAEAAGVRAEPDRLLALAAAKYQAVRDSLVADQLRAMPVDKLRDTKANLRLSKLKAAGYRTVADVAKARPEQLDGVPGVGRQSAEQIVRVARAVVDGVARDTTVRLNPDRADRAQTELLQLMSKLRRANQLVGPLREPLGDVLGRVDADVRAASRAWSRLRMFFSLRKNRQAAIDSLGRLEALLASRDVAALRAVGTQLRVPDLDHRALWRDYELDAAAYNTLLADLAGADAMPDRSAAKGFVPADIEHEVDATTLDTSLLKVSLRGYQVFGAKFALARKRVIIGDEMGLGKTIEAIAVMASLAAGGRRGFLVVCPASVVVNWVNEIARHSDLVPHRMHGAGRDGAVGKWLAQGGVGVTTFGTLPKLVLPKRFRPALVVVDEAHYVKNPDTQRSQAVNTIVQRAERAVLLTGTPMENRVEEFRNLVAYLQPSVAARTGATDAVVGAKAFRRVVAPVYLRRNQEDVLGELPELLEMEDWVEFGKQDRRAYLDAVREGNLMAMRRAAYAPGTPRGSAKLERLLEIIEESRDNGWKVVVFSYFHDVLDAVADHVEVFGPLTGATSAQGRQQLVDAFTACEDHAVLVAQIEAGGVGLNIQAASVVIIAEPQWKPSTEDQRSPLSPDGPGPQGPRAPVAGQGQRGRTGAGDPRPQDPAVRPLRARKRHEALTRERTGLSGVGGAASGAGRAAAPWSLGSERS</sequence>
<dbReference type="Gene3D" id="3.40.50.10810">
    <property type="entry name" value="Tandem AAA-ATPase domain"/>
    <property type="match status" value="1"/>
</dbReference>
<dbReference type="InterPro" id="IPR038718">
    <property type="entry name" value="SNF2-like_sf"/>
</dbReference>
<dbReference type="Proteomes" id="UP001515943">
    <property type="component" value="Unassembled WGS sequence"/>
</dbReference>
<evidence type="ECO:0000259" key="3">
    <source>
        <dbReference type="PROSITE" id="PS51192"/>
    </source>
</evidence>
<evidence type="ECO:0000256" key="1">
    <source>
        <dbReference type="ARBA" id="ARBA00022801"/>
    </source>
</evidence>
<protein>
    <recommendedName>
        <fullName evidence="3">Helicase ATP-binding domain-containing protein</fullName>
    </recommendedName>
</protein>
<dbReference type="RefSeq" id="WP_167977363.1">
    <property type="nucleotide sequence ID" value="NZ_VSRL01000133.1"/>
</dbReference>
<dbReference type="EMBL" id="VSRL01000133">
    <property type="protein sequence ID" value="NKE60704.1"/>
    <property type="molecule type" value="Genomic_DNA"/>
</dbReference>
<feature type="domain" description="Helicase ATP-binding" evidence="3">
    <location>
        <begin position="294"/>
        <end position="453"/>
    </location>
</feature>
<dbReference type="Pfam" id="PF14520">
    <property type="entry name" value="HHH_5"/>
    <property type="match status" value="1"/>
</dbReference>
<dbReference type="PANTHER" id="PTHR45766">
    <property type="entry name" value="DNA ANNEALING HELICASE AND ENDONUCLEASE ZRANB3 FAMILY MEMBER"/>
    <property type="match status" value="1"/>
</dbReference>
<proteinExistence type="predicted"/>
<dbReference type="CDD" id="cd17919">
    <property type="entry name" value="DEXHc_Snf"/>
    <property type="match status" value="1"/>
</dbReference>
<accession>A0ABX1FNX0</accession>
<dbReference type="SUPFAM" id="SSF52540">
    <property type="entry name" value="P-loop containing nucleoside triphosphate hydrolases"/>
    <property type="match status" value="2"/>
</dbReference>
<dbReference type="InterPro" id="IPR014001">
    <property type="entry name" value="Helicase_ATP-bd"/>
</dbReference>
<dbReference type="SMART" id="SM00487">
    <property type="entry name" value="DEXDc"/>
    <property type="match status" value="1"/>
</dbReference>
<dbReference type="InterPro" id="IPR000330">
    <property type="entry name" value="SNF2_N"/>
</dbReference>
<dbReference type="PANTHER" id="PTHR45766:SF6">
    <property type="entry name" value="SWI_SNF-RELATED MATRIX-ASSOCIATED ACTIN-DEPENDENT REGULATOR OF CHROMATIN SUBFAMILY A-LIKE PROTEIN 1"/>
    <property type="match status" value="1"/>
</dbReference>
<dbReference type="InterPro" id="IPR010995">
    <property type="entry name" value="DNA_repair_Rad51/TF_NusA_a-hlx"/>
</dbReference>
<dbReference type="InterPro" id="IPR049730">
    <property type="entry name" value="SNF2/RAD54-like_C"/>
</dbReference>
<keyword evidence="5" id="KW-1185">Reference proteome</keyword>